<dbReference type="KEGG" id="pabs:JIR001_30280"/>
<keyword evidence="1" id="KW-0472">Membrane</keyword>
<sequence>MNDNTLISYFLFKWVLYAIVMEIANLTLKQMEIVHWGHLIVSAGVIAGVTAWLDHVLIRHMSRFSLALIDLFAIALLLYAIQFLFISFSLDTHSSLAVGLVLAIAEWFFHRYGIRWR</sequence>
<dbReference type="Proteomes" id="UP000677436">
    <property type="component" value="Chromosome"/>
</dbReference>
<evidence type="ECO:0000256" key="1">
    <source>
        <dbReference type="SAM" id="Phobius"/>
    </source>
</evidence>
<feature type="transmembrane region" description="Helical" evidence="1">
    <location>
        <begin position="65"/>
        <end position="86"/>
    </location>
</feature>
<protein>
    <recommendedName>
        <fullName evidence="4">DUF2512 family protein</fullName>
    </recommendedName>
</protein>
<keyword evidence="1" id="KW-1133">Transmembrane helix</keyword>
<evidence type="ECO:0000313" key="2">
    <source>
        <dbReference type="EMBL" id="BCU83245.1"/>
    </source>
</evidence>
<evidence type="ECO:0008006" key="4">
    <source>
        <dbReference type="Google" id="ProtNLM"/>
    </source>
</evidence>
<proteinExistence type="predicted"/>
<accession>A0A8D5UK86</accession>
<keyword evidence="3" id="KW-1185">Reference proteome</keyword>
<dbReference type="EMBL" id="AP024601">
    <property type="protein sequence ID" value="BCU83245.1"/>
    <property type="molecule type" value="Genomic_DNA"/>
</dbReference>
<feature type="transmembrane region" description="Helical" evidence="1">
    <location>
        <begin position="33"/>
        <end position="53"/>
    </location>
</feature>
<dbReference type="RefSeq" id="WP_212773492.1">
    <property type="nucleotide sequence ID" value="NZ_AP024601.1"/>
</dbReference>
<dbReference type="AlphaFoldDB" id="A0A8D5UK86"/>
<gene>
    <name evidence="2" type="ORF">JIR001_30280</name>
</gene>
<feature type="transmembrane region" description="Helical" evidence="1">
    <location>
        <begin position="7"/>
        <end position="27"/>
    </location>
</feature>
<feature type="transmembrane region" description="Helical" evidence="1">
    <location>
        <begin position="92"/>
        <end position="109"/>
    </location>
</feature>
<evidence type="ECO:0000313" key="3">
    <source>
        <dbReference type="Proteomes" id="UP000677436"/>
    </source>
</evidence>
<keyword evidence="1" id="KW-0812">Transmembrane</keyword>
<name>A0A8D5UK86_9BACL</name>
<organism evidence="2 3">
    <name type="scientific">Polycladomyces abyssicola</name>
    <dbReference type="NCBI Taxonomy" id="1125966"/>
    <lineage>
        <taxon>Bacteria</taxon>
        <taxon>Bacillati</taxon>
        <taxon>Bacillota</taxon>
        <taxon>Bacilli</taxon>
        <taxon>Bacillales</taxon>
        <taxon>Thermoactinomycetaceae</taxon>
        <taxon>Polycladomyces</taxon>
    </lineage>
</organism>
<reference evidence="2" key="2">
    <citation type="journal article" date="2021" name="Microbiol. Resour. Announc.">
        <title>Complete Genome Sequence of Polycladomyces abyssicola JIR-001T, Isolated from Hemipelagic Sediment in Deep Seawater.</title>
        <authorList>
            <person name="Tsubouchi T."/>
            <person name="Kaneko Y."/>
        </authorList>
    </citation>
    <scope>NUCLEOTIDE SEQUENCE</scope>
    <source>
        <strain evidence="2">JIR-001</strain>
    </source>
</reference>
<reference evidence="2" key="1">
    <citation type="journal article" date="2013" name="Int. J. Syst. Evol. Microbiol.">
        <title>Polycladomyces abyssicola gen. nov., sp. nov., a thermophilic filamentous bacterium isolated from hemipelagic sediment.</title>
        <authorList>
            <person name="Tsubouchi T."/>
            <person name="Shimane Y."/>
            <person name="Mori K."/>
            <person name="Usui K."/>
            <person name="Hiraki T."/>
            <person name="Tame A."/>
            <person name="Uematsu K."/>
            <person name="Maruyama T."/>
            <person name="Hatada Y."/>
        </authorList>
    </citation>
    <scope>NUCLEOTIDE SEQUENCE</scope>
    <source>
        <strain evidence="2">JIR-001</strain>
    </source>
</reference>